<comment type="subcellular location">
    <subcellularLocation>
        <location evidence="1">Mitochondrion inner membrane</location>
    </subcellularLocation>
</comment>
<comment type="similarity">
    <text evidence="2">Belongs to the ATPase epsilon chain family.</text>
</comment>
<dbReference type="Gene3D" id="2.60.15.10">
    <property type="entry name" value="F0F1 ATP synthase delta/epsilon subunit, N-terminal"/>
    <property type="match status" value="1"/>
</dbReference>
<evidence type="ECO:0000256" key="16">
    <source>
        <dbReference type="ARBA" id="ARBA00023136"/>
    </source>
</evidence>
<feature type="domain" description="F1F0-ATP synthase subunit delta C-terminal" evidence="24">
    <location>
        <begin position="710"/>
        <end position="750"/>
    </location>
</feature>
<evidence type="ECO:0000256" key="1">
    <source>
        <dbReference type="ARBA" id="ARBA00004273"/>
    </source>
</evidence>
<sequence>MRQFLWPAQSFWPSTTASSAKTTTLLLCLLASLPQAQSIQQLLPDPRDRCAEIKARHPQDNDLIVTNATFVEAHALNLSGTFNALPFCRLASRLAYGSNDSLNFEVWLPDDVEYNGRFLAVDSEEGLIVDYVGNGGMAGTIDNATMVEYLNEGFAVTAGDSGHLASENNNGEGVPNTYLPYLHDRDQVLAWIHNSIALFTPRARNFVKTYYARDASYSYYYGCSTGGAQGFALSQLHPELFDGIYAGCPGFWYSHLALSFLWNGQQTQGDAYLDQSLLDTITSAVLDQCDELDGVADRLLENPLACNFSIDALACGTSASNSSECLTPAQLNAAKAIYAGPKDVRDGSAVYPGFTLGSETEWAQGQEGSLAEAFSIPILQNLVYDNLSYDSNTFNWGSDMDDVDENAGAFIDETSMDLRVFRNAGSKMLVSQGWADPYNAATLPIEYLDRLQGFFGGDVSDFFRVFMVPGKWLETQSEFMLRKDDSGGGHCGGASSYPSVPEKHRVISALQAWVELGIEPEYVFSDSPEDGSDGTRKLCPWPKTAKYVAGDANSAAAYLLETEEPQASLHKRFCHHQRTANPAVVAMNSFRVARTAVRAARPAAFRAPIVQRRGYAEAASDKIKLSLALPHQTIFKSSEVVQVNLPAETGDMGVLANHVPSIEQLKPGLIEVIEEQSGSKQWFASGGFAVVQPDSQLSVNAVEAYPLEDFSAENVRNQIAEAQKVASGGGSEVDVAEAKIELEVLESLQAVLK</sequence>
<dbReference type="AlphaFoldDB" id="A0A8H4IIA3"/>
<keyword evidence="17" id="KW-1015">Disulfide bond</keyword>
<dbReference type="InterPro" id="IPR029058">
    <property type="entry name" value="AB_hydrolase_fold"/>
</dbReference>
<dbReference type="GO" id="GO:0046933">
    <property type="term" value="F:proton-transporting ATP synthase activity, rotational mechanism"/>
    <property type="evidence" value="ECO:0007669"/>
    <property type="project" value="InterPro"/>
</dbReference>
<organism evidence="25 26">
    <name type="scientific">Botryosphaeria dothidea</name>
    <dbReference type="NCBI Taxonomy" id="55169"/>
    <lineage>
        <taxon>Eukaryota</taxon>
        <taxon>Fungi</taxon>
        <taxon>Dikarya</taxon>
        <taxon>Ascomycota</taxon>
        <taxon>Pezizomycotina</taxon>
        <taxon>Dothideomycetes</taxon>
        <taxon>Dothideomycetes incertae sedis</taxon>
        <taxon>Botryosphaeriales</taxon>
        <taxon>Botryosphaeriaceae</taxon>
        <taxon>Botryosphaeria</taxon>
    </lineage>
</organism>
<keyword evidence="7" id="KW-0479">Metal-binding</keyword>
<comment type="catalytic activity">
    <reaction evidence="20">
        <text>feruloyl-polysaccharide + H2O = ferulate + polysaccharide.</text>
        <dbReference type="EC" id="3.1.1.73"/>
    </reaction>
</comment>
<dbReference type="GO" id="GO:0030600">
    <property type="term" value="F:feruloyl esterase activity"/>
    <property type="evidence" value="ECO:0007669"/>
    <property type="project" value="UniProtKB-EC"/>
</dbReference>
<feature type="signal peptide" evidence="22">
    <location>
        <begin position="1"/>
        <end position="38"/>
    </location>
</feature>
<dbReference type="InterPro" id="IPR020546">
    <property type="entry name" value="ATP_synth_F1_dsu/esu_N"/>
</dbReference>
<evidence type="ECO:0000256" key="22">
    <source>
        <dbReference type="SAM" id="SignalP"/>
    </source>
</evidence>
<keyword evidence="9" id="KW-0375">Hydrogen ion transport</keyword>
<dbReference type="OrthoDB" id="3039123at2759"/>
<evidence type="ECO:0000256" key="9">
    <source>
        <dbReference type="ARBA" id="ARBA00022781"/>
    </source>
</evidence>
<dbReference type="InterPro" id="IPR036771">
    <property type="entry name" value="ATPsynth_dsu/esu_N"/>
</dbReference>
<evidence type="ECO:0000256" key="6">
    <source>
        <dbReference type="ARBA" id="ARBA00022651"/>
    </source>
</evidence>
<feature type="chain" id="PRO_5034866082" description="Carboxylic ester hydrolase" evidence="22">
    <location>
        <begin position="39"/>
        <end position="753"/>
    </location>
</feature>
<evidence type="ECO:0000256" key="17">
    <source>
        <dbReference type="ARBA" id="ARBA00023157"/>
    </source>
</evidence>
<keyword evidence="11 21" id="KW-0378">Hydrolase</keyword>
<dbReference type="GO" id="GO:0045259">
    <property type="term" value="C:proton-transporting ATP synthase complex"/>
    <property type="evidence" value="ECO:0007669"/>
    <property type="project" value="UniProtKB-KW"/>
</dbReference>
<evidence type="ECO:0000256" key="14">
    <source>
        <dbReference type="ARBA" id="ARBA00023065"/>
    </source>
</evidence>
<gene>
    <name evidence="25" type="ORF">GTA08_BOTSDO10031</name>
</gene>
<reference evidence="25" key="1">
    <citation type="submission" date="2020-04" db="EMBL/GenBank/DDBJ databases">
        <title>Genome Assembly and Annotation of Botryosphaeria dothidea sdau 11-99, a Latent Pathogen of Apple Fruit Ring Rot in China.</title>
        <authorList>
            <person name="Yu C."/>
            <person name="Diao Y."/>
            <person name="Lu Q."/>
            <person name="Zhao J."/>
            <person name="Cui S."/>
            <person name="Peng C."/>
            <person name="He B."/>
            <person name="Liu H."/>
        </authorList>
    </citation>
    <scope>NUCLEOTIDE SEQUENCE [LARGE SCALE GENOMIC DNA]</scope>
    <source>
        <strain evidence="25">Sdau11-99</strain>
    </source>
</reference>
<dbReference type="HAMAP" id="MF_00530">
    <property type="entry name" value="ATP_synth_epsil_bac"/>
    <property type="match status" value="1"/>
</dbReference>
<keyword evidence="4" id="KW-0813">Transport</keyword>
<keyword evidence="16" id="KW-0472">Membrane</keyword>
<evidence type="ECO:0000256" key="18">
    <source>
        <dbReference type="ARBA" id="ARBA00023196"/>
    </source>
</evidence>
<protein>
    <recommendedName>
        <fullName evidence="21">Carboxylic ester hydrolase</fullName>
        <ecNumber evidence="21">3.1.1.-</ecNumber>
    </recommendedName>
</protein>
<accession>A0A8H4IIA3</accession>
<keyword evidence="8 22" id="KW-0732">Signal</keyword>
<dbReference type="Pfam" id="PF21334">
    <property type="entry name" value="ATPD_C_fung"/>
    <property type="match status" value="1"/>
</dbReference>
<evidence type="ECO:0000256" key="3">
    <source>
        <dbReference type="ARBA" id="ARBA00006249"/>
    </source>
</evidence>
<name>A0A8H4IIA3_9PEZI</name>
<dbReference type="SUPFAM" id="SSF53474">
    <property type="entry name" value="alpha/beta-Hydrolases"/>
    <property type="match status" value="1"/>
</dbReference>
<dbReference type="InterPro" id="IPR048938">
    <property type="entry name" value="ATPD_C_fung"/>
</dbReference>
<evidence type="ECO:0000259" key="24">
    <source>
        <dbReference type="Pfam" id="PF21334"/>
    </source>
</evidence>
<evidence type="ECO:0000256" key="12">
    <source>
        <dbReference type="ARBA" id="ARBA00022837"/>
    </source>
</evidence>
<evidence type="ECO:0000256" key="13">
    <source>
        <dbReference type="ARBA" id="ARBA00022946"/>
    </source>
</evidence>
<dbReference type="Pfam" id="PF07519">
    <property type="entry name" value="Tannase"/>
    <property type="match status" value="1"/>
</dbReference>
<dbReference type="PANTHER" id="PTHR33938">
    <property type="entry name" value="FERULOYL ESTERASE B-RELATED"/>
    <property type="match status" value="1"/>
</dbReference>
<evidence type="ECO:0000313" key="25">
    <source>
        <dbReference type="EMBL" id="KAF4301712.1"/>
    </source>
</evidence>
<evidence type="ECO:0000256" key="8">
    <source>
        <dbReference type="ARBA" id="ARBA00022729"/>
    </source>
</evidence>
<dbReference type="Gene3D" id="3.40.50.1820">
    <property type="entry name" value="alpha/beta hydrolase"/>
    <property type="match status" value="1"/>
</dbReference>
<keyword evidence="6" id="KW-0858">Xylan degradation</keyword>
<dbReference type="Proteomes" id="UP000572817">
    <property type="component" value="Unassembled WGS sequence"/>
</dbReference>
<dbReference type="Pfam" id="PF02823">
    <property type="entry name" value="ATP-synt_DE_N"/>
    <property type="match status" value="1"/>
</dbReference>
<evidence type="ECO:0000256" key="15">
    <source>
        <dbReference type="ARBA" id="ARBA00023128"/>
    </source>
</evidence>
<keyword evidence="18" id="KW-0139">CF(1)</keyword>
<keyword evidence="6" id="KW-0624">Polysaccharide degradation</keyword>
<dbReference type="CDD" id="cd12152">
    <property type="entry name" value="F1-ATPase_delta"/>
    <property type="match status" value="1"/>
</dbReference>
<keyword evidence="19" id="KW-0066">ATP synthesis</keyword>
<dbReference type="GO" id="GO:0005743">
    <property type="term" value="C:mitochondrial inner membrane"/>
    <property type="evidence" value="ECO:0007669"/>
    <property type="project" value="UniProtKB-SubCell"/>
</dbReference>
<evidence type="ECO:0000256" key="4">
    <source>
        <dbReference type="ARBA" id="ARBA00022448"/>
    </source>
</evidence>
<evidence type="ECO:0000256" key="11">
    <source>
        <dbReference type="ARBA" id="ARBA00022801"/>
    </source>
</evidence>
<dbReference type="PANTHER" id="PTHR33938:SF15">
    <property type="entry name" value="FERULOYL ESTERASE B-RELATED"/>
    <property type="match status" value="1"/>
</dbReference>
<proteinExistence type="inferred from homology"/>
<dbReference type="InterPro" id="IPR011118">
    <property type="entry name" value="Tannase/feruloyl_esterase"/>
</dbReference>
<dbReference type="GO" id="GO:0045493">
    <property type="term" value="P:xylan catabolic process"/>
    <property type="evidence" value="ECO:0007669"/>
    <property type="project" value="UniProtKB-KW"/>
</dbReference>
<evidence type="ECO:0000256" key="20">
    <source>
        <dbReference type="ARBA" id="ARBA00034075"/>
    </source>
</evidence>
<evidence type="ECO:0000256" key="10">
    <source>
        <dbReference type="ARBA" id="ARBA00022792"/>
    </source>
</evidence>
<feature type="domain" description="ATP synthase F1 complex delta/epsilon subunit N-terminal" evidence="23">
    <location>
        <begin position="624"/>
        <end position="695"/>
    </location>
</feature>
<keyword evidence="12" id="KW-0106">Calcium</keyword>
<dbReference type="SUPFAM" id="SSF51344">
    <property type="entry name" value="Epsilon subunit of F1F0-ATP synthase N-terminal domain"/>
    <property type="match status" value="1"/>
</dbReference>
<evidence type="ECO:0000256" key="5">
    <source>
        <dbReference type="ARBA" id="ARBA00022487"/>
    </source>
</evidence>
<evidence type="ECO:0000259" key="23">
    <source>
        <dbReference type="Pfam" id="PF02823"/>
    </source>
</evidence>
<evidence type="ECO:0000256" key="21">
    <source>
        <dbReference type="RuleBase" id="RU361238"/>
    </source>
</evidence>
<keyword evidence="14" id="KW-0406">Ion transport</keyword>
<evidence type="ECO:0000256" key="19">
    <source>
        <dbReference type="ARBA" id="ARBA00023310"/>
    </source>
</evidence>
<evidence type="ECO:0000256" key="2">
    <source>
        <dbReference type="ARBA" id="ARBA00005712"/>
    </source>
</evidence>
<keyword evidence="13" id="KW-0809">Transit peptide</keyword>
<keyword evidence="6" id="KW-0119">Carbohydrate metabolism</keyword>
<keyword evidence="10" id="KW-0999">Mitochondrion inner membrane</keyword>
<dbReference type="Gene3D" id="6.10.140.880">
    <property type="match status" value="1"/>
</dbReference>
<dbReference type="InterPro" id="IPR001469">
    <property type="entry name" value="ATP_synth_F1_dsu/esu"/>
</dbReference>
<dbReference type="EC" id="3.1.1.-" evidence="21"/>
<evidence type="ECO:0000256" key="7">
    <source>
        <dbReference type="ARBA" id="ARBA00022723"/>
    </source>
</evidence>
<dbReference type="FunFam" id="2.60.15.10:FF:000003">
    <property type="entry name" value="ATP synthase subunit delta, mitochondrial"/>
    <property type="match status" value="1"/>
</dbReference>
<keyword evidence="5" id="KW-0719">Serine esterase</keyword>
<keyword evidence="15" id="KW-0496">Mitochondrion</keyword>
<comment type="similarity">
    <text evidence="3 21">Belongs to the tannase family.</text>
</comment>
<keyword evidence="26" id="KW-1185">Reference proteome</keyword>
<comment type="caution">
    <text evidence="25">The sequence shown here is derived from an EMBL/GenBank/DDBJ whole genome shotgun (WGS) entry which is preliminary data.</text>
</comment>
<dbReference type="GO" id="GO:0046872">
    <property type="term" value="F:metal ion binding"/>
    <property type="evidence" value="ECO:0007669"/>
    <property type="project" value="UniProtKB-KW"/>
</dbReference>
<dbReference type="EMBL" id="WWBZ02000073">
    <property type="protein sequence ID" value="KAF4301712.1"/>
    <property type="molecule type" value="Genomic_DNA"/>
</dbReference>
<evidence type="ECO:0000313" key="26">
    <source>
        <dbReference type="Proteomes" id="UP000572817"/>
    </source>
</evidence>